<name>A3IXU1_9CHRO</name>
<protein>
    <submittedName>
        <fullName evidence="1">Uncharacterized protein</fullName>
    </submittedName>
</protein>
<evidence type="ECO:0000313" key="1">
    <source>
        <dbReference type="EMBL" id="EAZ88699.1"/>
    </source>
</evidence>
<comment type="caution">
    <text evidence="1">The sequence shown here is derived from an EMBL/GenBank/DDBJ whole genome shotgun (WGS) entry which is preliminary data.</text>
</comment>
<dbReference type="AlphaFoldDB" id="A3IXU1"/>
<accession>A3IXU1</accession>
<organism evidence="1 2">
    <name type="scientific">Crocosphaera chwakensis CCY0110</name>
    <dbReference type="NCBI Taxonomy" id="391612"/>
    <lineage>
        <taxon>Bacteria</taxon>
        <taxon>Bacillati</taxon>
        <taxon>Cyanobacteriota</taxon>
        <taxon>Cyanophyceae</taxon>
        <taxon>Oscillatoriophycideae</taxon>
        <taxon>Chroococcales</taxon>
        <taxon>Aphanothecaceae</taxon>
        <taxon>Crocosphaera</taxon>
        <taxon>Crocosphaera chwakensis</taxon>
    </lineage>
</organism>
<keyword evidence="2" id="KW-1185">Reference proteome</keyword>
<gene>
    <name evidence="1" type="ORF">CY0110_14240</name>
</gene>
<evidence type="ECO:0000313" key="2">
    <source>
        <dbReference type="Proteomes" id="UP000003781"/>
    </source>
</evidence>
<proteinExistence type="predicted"/>
<dbReference type="Proteomes" id="UP000003781">
    <property type="component" value="Unassembled WGS sequence"/>
</dbReference>
<dbReference type="EMBL" id="AAXW01000070">
    <property type="protein sequence ID" value="EAZ88699.1"/>
    <property type="molecule type" value="Genomic_DNA"/>
</dbReference>
<sequence>MGQAKNLRSSWIGDKHHLHSQLDRCEETLFYMVYYHEFPQEKLDEKQQYYIDLLEPILNL</sequence>
<reference evidence="1 2" key="1">
    <citation type="submission" date="2007-03" db="EMBL/GenBank/DDBJ databases">
        <authorList>
            <person name="Stal L."/>
            <person name="Ferriera S."/>
            <person name="Johnson J."/>
            <person name="Kravitz S."/>
            <person name="Beeson K."/>
            <person name="Sutton G."/>
            <person name="Rogers Y.-H."/>
            <person name="Friedman R."/>
            <person name="Frazier M."/>
            <person name="Venter J.C."/>
        </authorList>
    </citation>
    <scope>NUCLEOTIDE SEQUENCE [LARGE SCALE GENOMIC DNA]</scope>
    <source>
        <strain evidence="1 2">CCY0110</strain>
    </source>
</reference>